<sequence>MFKKALALSLVFSCLAPFAQAQEREESMVMSVGDSLRRNWNFTLFNVVSQANMKPGKKQTDGRSQDSYTYISMNYKVNADEKFSLRVPFIFNTAGQNEYGDQVQSETQLSDVHAVYSMYDLGYIGDVDLSGNAKVYLPTSKFSQDSGLIAKFRAELYLEYSIGRFSSISYGIKPDYYWQSRTASFNYDMPQFDDGNYVSDPRQANKQASLEHFLEVVADINKYFSFKPRIGIEEDWYHSSTIEGIEPRHVTKAFYQISLGIRPVRGVNFLVGATNTTVLNSYRGKDIAFGQPENTQYFVMTNAFLF</sequence>
<keyword evidence="1" id="KW-0732">Signal</keyword>
<evidence type="ECO:0000256" key="1">
    <source>
        <dbReference type="SAM" id="SignalP"/>
    </source>
</evidence>
<dbReference type="Proteomes" id="UP000197003">
    <property type="component" value="Chromosome"/>
</dbReference>
<proteinExistence type="predicted"/>
<dbReference type="OrthoDB" id="5289237at2"/>
<feature type="signal peptide" evidence="1">
    <location>
        <begin position="1"/>
        <end position="21"/>
    </location>
</feature>
<gene>
    <name evidence="2" type="ORF">B9G79_07430</name>
</gene>
<reference evidence="2 3" key="1">
    <citation type="submission" date="2017-04" db="EMBL/GenBank/DDBJ databases">
        <title>Whole genome sequence of Bdellovibrio bacteriovorus strain SSB218315.</title>
        <authorList>
            <person name="Oyedara O."/>
            <person name="Rodriguez-Perez M.A."/>
        </authorList>
    </citation>
    <scope>NUCLEOTIDE SEQUENCE [LARGE SCALE GENOMIC DNA]</scope>
    <source>
        <strain evidence="2 3">SSB218315</strain>
    </source>
</reference>
<dbReference type="EMBL" id="CP020946">
    <property type="protein sequence ID" value="ASD63416.1"/>
    <property type="molecule type" value="Genomic_DNA"/>
</dbReference>
<dbReference type="RefSeq" id="WP_088564955.1">
    <property type="nucleotide sequence ID" value="NZ_CP020946.1"/>
</dbReference>
<protein>
    <submittedName>
        <fullName evidence="2">Uncharacterized protein</fullName>
    </submittedName>
</protein>
<evidence type="ECO:0000313" key="2">
    <source>
        <dbReference type="EMBL" id="ASD63416.1"/>
    </source>
</evidence>
<accession>A0A1Z3N7I6</accession>
<name>A0A1Z3N7I6_BDEBC</name>
<evidence type="ECO:0000313" key="3">
    <source>
        <dbReference type="Proteomes" id="UP000197003"/>
    </source>
</evidence>
<dbReference type="AlphaFoldDB" id="A0A1Z3N7I6"/>
<feature type="chain" id="PRO_5012531903" evidence="1">
    <location>
        <begin position="22"/>
        <end position="306"/>
    </location>
</feature>
<organism evidence="2 3">
    <name type="scientific">Bdellovibrio bacteriovorus</name>
    <dbReference type="NCBI Taxonomy" id="959"/>
    <lineage>
        <taxon>Bacteria</taxon>
        <taxon>Pseudomonadati</taxon>
        <taxon>Bdellovibrionota</taxon>
        <taxon>Bdellovibrionia</taxon>
        <taxon>Bdellovibrionales</taxon>
        <taxon>Pseudobdellovibrionaceae</taxon>
        <taxon>Bdellovibrio</taxon>
    </lineage>
</organism>